<dbReference type="InterPro" id="IPR014347">
    <property type="entry name" value="Tautomerase/MIF_sf"/>
</dbReference>
<dbReference type="Proteomes" id="UP000632125">
    <property type="component" value="Unassembled WGS sequence"/>
</dbReference>
<evidence type="ECO:0000313" key="1">
    <source>
        <dbReference type="EMBL" id="MBD2867707.1"/>
    </source>
</evidence>
<dbReference type="Gene3D" id="3.30.429.10">
    <property type="entry name" value="Macrophage Migration Inhibitory Factor"/>
    <property type="match status" value="1"/>
</dbReference>
<protein>
    <submittedName>
        <fullName evidence="1">DUF1904 family protein</fullName>
    </submittedName>
</protein>
<evidence type="ECO:0000313" key="2">
    <source>
        <dbReference type="Proteomes" id="UP000632125"/>
    </source>
</evidence>
<dbReference type="Pfam" id="PF08921">
    <property type="entry name" value="DUF1904"/>
    <property type="match status" value="1"/>
</dbReference>
<dbReference type="SUPFAM" id="SSF55331">
    <property type="entry name" value="Tautomerase/MIF"/>
    <property type="match status" value="1"/>
</dbReference>
<name>A0A927H4S9_9BACL</name>
<comment type="caution">
    <text evidence="1">The sequence shown here is derived from an EMBL/GenBank/DDBJ whole genome shotgun (WGS) entry which is preliminary data.</text>
</comment>
<organism evidence="1 2">
    <name type="scientific">Paenibacillus arenilitoris</name>
    <dbReference type="NCBI Taxonomy" id="2772299"/>
    <lineage>
        <taxon>Bacteria</taxon>
        <taxon>Bacillati</taxon>
        <taxon>Bacillota</taxon>
        <taxon>Bacilli</taxon>
        <taxon>Bacillales</taxon>
        <taxon>Paenibacillaceae</taxon>
        <taxon>Paenibacillus</taxon>
    </lineage>
</organism>
<sequence>MPHLLLRGVPAEKLQAVSGPLAEELAVVCGCGADNFTMSCMQADNVYGYEGDASFAFIEVGWFERGQEARGQFAETVTNCVRRLGVREVEIVFHAYREDSYYINGKPAG</sequence>
<dbReference type="AlphaFoldDB" id="A0A927H4S9"/>
<dbReference type="InterPro" id="IPR015017">
    <property type="entry name" value="DUF1904"/>
</dbReference>
<dbReference type="EMBL" id="JACXIY010000003">
    <property type="protein sequence ID" value="MBD2867707.1"/>
    <property type="molecule type" value="Genomic_DNA"/>
</dbReference>
<dbReference type="RefSeq" id="WP_190858454.1">
    <property type="nucleotide sequence ID" value="NZ_JACXIY010000003.1"/>
</dbReference>
<gene>
    <name evidence="1" type="ORF">IDH41_03890</name>
</gene>
<proteinExistence type="predicted"/>
<reference evidence="1" key="1">
    <citation type="submission" date="2020-09" db="EMBL/GenBank/DDBJ databases">
        <title>A novel bacterium of genus Paenibacillus, isolated from South China Sea.</title>
        <authorList>
            <person name="Huang H."/>
            <person name="Mo K."/>
            <person name="Hu Y."/>
        </authorList>
    </citation>
    <scope>NUCLEOTIDE SEQUENCE</scope>
    <source>
        <strain evidence="1">IB182493</strain>
    </source>
</reference>
<accession>A0A927H4S9</accession>
<keyword evidence="2" id="KW-1185">Reference proteome</keyword>